<sequence>MKYRNKRTGAVIDVESQISGKDWEKIEDAKQASSAGRNSRKTRGKQDG</sequence>
<dbReference type="EMBL" id="BK015928">
    <property type="protein sequence ID" value="DAF85664.1"/>
    <property type="molecule type" value="Genomic_DNA"/>
</dbReference>
<feature type="compositionally biased region" description="Basic and acidic residues" evidence="1">
    <location>
        <begin position="21"/>
        <end position="30"/>
    </location>
</feature>
<proteinExistence type="predicted"/>
<reference evidence="2" key="1">
    <citation type="journal article" date="2021" name="Proc. Natl. Acad. Sci. U.S.A.">
        <title>A Catalog of Tens of Thousands of Viruses from Human Metagenomes Reveals Hidden Associations with Chronic Diseases.</title>
        <authorList>
            <person name="Tisza M.J."/>
            <person name="Buck C.B."/>
        </authorList>
    </citation>
    <scope>NUCLEOTIDE SEQUENCE</scope>
    <source>
        <strain evidence="2">CtYcY12</strain>
    </source>
</reference>
<name>A0A8S5TU00_9CAUD</name>
<protein>
    <submittedName>
        <fullName evidence="2">Uncharacterized protein</fullName>
    </submittedName>
</protein>
<evidence type="ECO:0000256" key="1">
    <source>
        <dbReference type="SAM" id="MobiDB-lite"/>
    </source>
</evidence>
<feature type="region of interest" description="Disordered" evidence="1">
    <location>
        <begin position="18"/>
        <end position="48"/>
    </location>
</feature>
<feature type="compositionally biased region" description="Basic residues" evidence="1">
    <location>
        <begin position="38"/>
        <end position="48"/>
    </location>
</feature>
<evidence type="ECO:0000313" key="2">
    <source>
        <dbReference type="EMBL" id="DAF85664.1"/>
    </source>
</evidence>
<organism evidence="2">
    <name type="scientific">Siphoviridae sp. ctYcY12</name>
    <dbReference type="NCBI Taxonomy" id="2825550"/>
    <lineage>
        <taxon>Viruses</taxon>
        <taxon>Duplodnaviria</taxon>
        <taxon>Heunggongvirae</taxon>
        <taxon>Uroviricota</taxon>
        <taxon>Caudoviricetes</taxon>
    </lineage>
</organism>
<accession>A0A8S5TU00</accession>